<dbReference type="InterPro" id="IPR049517">
    <property type="entry name" value="ACX-like_C"/>
</dbReference>
<dbReference type="Proteomes" id="UP000182400">
    <property type="component" value="Unassembled WGS sequence"/>
</dbReference>
<reference evidence="4 5" key="1">
    <citation type="submission" date="2016-10" db="EMBL/GenBank/DDBJ databases">
        <authorList>
            <person name="de Groot N.N."/>
        </authorList>
    </citation>
    <scope>NUCLEOTIDE SEQUENCE [LARGE SCALE GENOMIC DNA]</scope>
    <source>
        <strain evidence="4 5">CCUG 59231</strain>
    </source>
</reference>
<name>A0A1I5N6E2_9GAMM</name>
<evidence type="ECO:0000259" key="3">
    <source>
        <dbReference type="Pfam" id="PF19278"/>
    </source>
</evidence>
<evidence type="ECO:0000313" key="5">
    <source>
        <dbReference type="Proteomes" id="UP000182400"/>
    </source>
</evidence>
<dbReference type="InterPro" id="IPR045079">
    <property type="entry name" value="Oxoprolinase-like"/>
</dbReference>
<evidence type="ECO:0000259" key="1">
    <source>
        <dbReference type="Pfam" id="PF01968"/>
    </source>
</evidence>
<feature type="domain" description="Acetophenone carboxylase-like C-terminal" evidence="3">
    <location>
        <begin position="506"/>
        <end position="675"/>
    </location>
</feature>
<organism evidence="4 5">
    <name type="scientific">Ectopseudomonas composti</name>
    <dbReference type="NCBI Taxonomy" id="658457"/>
    <lineage>
        <taxon>Bacteria</taxon>
        <taxon>Pseudomonadati</taxon>
        <taxon>Pseudomonadota</taxon>
        <taxon>Gammaproteobacteria</taxon>
        <taxon>Pseudomonadales</taxon>
        <taxon>Pseudomonadaceae</taxon>
        <taxon>Ectopseudomonas</taxon>
    </lineage>
</organism>
<dbReference type="GO" id="GO:0005829">
    <property type="term" value="C:cytosol"/>
    <property type="evidence" value="ECO:0007669"/>
    <property type="project" value="TreeGrafter"/>
</dbReference>
<feature type="domain" description="Hydantoinase/oxoprolinase N-terminal" evidence="2">
    <location>
        <begin position="4"/>
        <end position="184"/>
    </location>
</feature>
<dbReference type="RefSeq" id="WP_074939164.1">
    <property type="nucleotide sequence ID" value="NZ_FOWP01000006.1"/>
</dbReference>
<dbReference type="InterPro" id="IPR043129">
    <property type="entry name" value="ATPase_NBD"/>
</dbReference>
<dbReference type="SUPFAM" id="SSF53067">
    <property type="entry name" value="Actin-like ATPase domain"/>
    <property type="match status" value="1"/>
</dbReference>
<dbReference type="InterPro" id="IPR008040">
    <property type="entry name" value="Hydant_A_N"/>
</dbReference>
<gene>
    <name evidence="4" type="ORF">SAMN05216601_106130</name>
</gene>
<dbReference type="GO" id="GO:0017168">
    <property type="term" value="F:5-oxoprolinase (ATP-hydrolyzing) activity"/>
    <property type="evidence" value="ECO:0007669"/>
    <property type="project" value="TreeGrafter"/>
</dbReference>
<dbReference type="PANTHER" id="PTHR11365:SF23">
    <property type="entry name" value="HYPOTHETICAL 5-OXOPROLINASE (EUROFUNG)-RELATED"/>
    <property type="match status" value="1"/>
</dbReference>
<sequence length="688" mass="72891">MSFRLGVDVGGTFTDLLLINDVTGDSYTAKVPSTPHNPSIAVLNGIEKICQTSGVEPSAIRSVMHGTTVATNAILTRRGAKVGLVTTKGYKQVLHIARSFVPGGLGGWVTFNKGELLAPLELTVEADERIDTHGAVVRELDREAIRSELLRLKQAGIEALTISLVNAYASGAHEQAIYDIAREVMPGVPVSLSSEVVPEMQEYERTETTVVNSYVRPEVANYLEHLQGELCSRLRPDVQLSILRSDGGLATSQSAASTPVNLLLSGPAGGVAGAIWFCSRGGFSKVLTFDVGGTSTDVALIDNNQARIRRETRVGDVAVRAPSVDVRTIGAGGGSMASVPELTRALRVGPESAGAVPGPAAYNKGGTVATVTDANVVLGYLPAEQKLGGDFQVRKDLATAAVQATADAMGVSLFEAAEGIVRIANEHMFGALRLISVEQGYDPRDFALCGFGGAGPLHANALGILMNAWPVIIPPGPGVLCAYGDATTRVKDEASRSLVRRVSDMSVEEVVQILQQLGDSVRSSLAAQDIPAEVQQLTWQADVRYQGQALLLTLDIDPDELTRTGMQAITAAFDAEHEQLFTFALNEAHELVNLRAIARAPRPEITERAFESATSSLAEAQVGHTPVHYAGQDYDAALYARGKLSPGLIVPGPAIVMEMDSTTLVLPGYEAAVDRVGNLLIRPLGHQE</sequence>
<dbReference type="EMBL" id="FOWP01000006">
    <property type="protein sequence ID" value="SFP17449.1"/>
    <property type="molecule type" value="Genomic_DNA"/>
</dbReference>
<evidence type="ECO:0000259" key="2">
    <source>
        <dbReference type="Pfam" id="PF05378"/>
    </source>
</evidence>
<dbReference type="Pfam" id="PF19278">
    <property type="entry name" value="Hydant_A_C"/>
    <property type="match status" value="1"/>
</dbReference>
<dbReference type="Pfam" id="PF05378">
    <property type="entry name" value="Hydant_A_N"/>
    <property type="match status" value="1"/>
</dbReference>
<accession>A0A1I5N6E2</accession>
<dbReference type="InterPro" id="IPR002821">
    <property type="entry name" value="Hydantoinase_A"/>
</dbReference>
<protein>
    <submittedName>
        <fullName evidence="4">N-methylhydantoinase A</fullName>
    </submittedName>
</protein>
<dbReference type="STRING" id="658457.SAMN05216601_106130"/>
<evidence type="ECO:0000313" key="4">
    <source>
        <dbReference type="EMBL" id="SFP17449.1"/>
    </source>
</evidence>
<feature type="domain" description="Hydantoinase A/oxoprolinase" evidence="1">
    <location>
        <begin position="205"/>
        <end position="492"/>
    </location>
</feature>
<dbReference type="PANTHER" id="PTHR11365">
    <property type="entry name" value="5-OXOPROLINASE RELATED"/>
    <property type="match status" value="1"/>
</dbReference>
<dbReference type="Pfam" id="PF01968">
    <property type="entry name" value="Hydantoinase_A"/>
    <property type="match status" value="1"/>
</dbReference>
<proteinExistence type="predicted"/>
<dbReference type="OrthoDB" id="9768323at2"/>
<dbReference type="GO" id="GO:0006749">
    <property type="term" value="P:glutathione metabolic process"/>
    <property type="evidence" value="ECO:0007669"/>
    <property type="project" value="TreeGrafter"/>
</dbReference>
<dbReference type="AlphaFoldDB" id="A0A1I5N6E2"/>